<comment type="caution">
    <text evidence="2">The sequence shown here is derived from an EMBL/GenBank/DDBJ whole genome shotgun (WGS) entry which is preliminary data.</text>
</comment>
<gene>
    <name evidence="2" type="ORF">DFH08DRAFT_960192</name>
</gene>
<accession>A0AAD7A2J5</accession>
<evidence type="ECO:0000313" key="3">
    <source>
        <dbReference type="Proteomes" id="UP001218218"/>
    </source>
</evidence>
<feature type="compositionally biased region" description="Low complexity" evidence="1">
    <location>
        <begin position="75"/>
        <end position="104"/>
    </location>
</feature>
<protein>
    <submittedName>
        <fullName evidence="2">Uncharacterized protein</fullName>
    </submittedName>
</protein>
<dbReference type="Proteomes" id="UP001218218">
    <property type="component" value="Unassembled WGS sequence"/>
</dbReference>
<organism evidence="2 3">
    <name type="scientific">Mycena albidolilacea</name>
    <dbReference type="NCBI Taxonomy" id="1033008"/>
    <lineage>
        <taxon>Eukaryota</taxon>
        <taxon>Fungi</taxon>
        <taxon>Dikarya</taxon>
        <taxon>Basidiomycota</taxon>
        <taxon>Agaricomycotina</taxon>
        <taxon>Agaricomycetes</taxon>
        <taxon>Agaricomycetidae</taxon>
        <taxon>Agaricales</taxon>
        <taxon>Marasmiineae</taxon>
        <taxon>Mycenaceae</taxon>
        <taxon>Mycena</taxon>
    </lineage>
</organism>
<reference evidence="2" key="1">
    <citation type="submission" date="2023-03" db="EMBL/GenBank/DDBJ databases">
        <title>Massive genome expansion in bonnet fungi (Mycena s.s.) driven by repeated elements and novel gene families across ecological guilds.</title>
        <authorList>
            <consortium name="Lawrence Berkeley National Laboratory"/>
            <person name="Harder C.B."/>
            <person name="Miyauchi S."/>
            <person name="Viragh M."/>
            <person name="Kuo A."/>
            <person name="Thoen E."/>
            <person name="Andreopoulos B."/>
            <person name="Lu D."/>
            <person name="Skrede I."/>
            <person name="Drula E."/>
            <person name="Henrissat B."/>
            <person name="Morin E."/>
            <person name="Kohler A."/>
            <person name="Barry K."/>
            <person name="LaButti K."/>
            <person name="Morin E."/>
            <person name="Salamov A."/>
            <person name="Lipzen A."/>
            <person name="Mereny Z."/>
            <person name="Hegedus B."/>
            <person name="Baldrian P."/>
            <person name="Stursova M."/>
            <person name="Weitz H."/>
            <person name="Taylor A."/>
            <person name="Grigoriev I.V."/>
            <person name="Nagy L.G."/>
            <person name="Martin F."/>
            <person name="Kauserud H."/>
        </authorList>
    </citation>
    <scope>NUCLEOTIDE SEQUENCE</scope>
    <source>
        <strain evidence="2">CBHHK002</strain>
    </source>
</reference>
<dbReference type="EMBL" id="JARIHO010000018">
    <property type="protein sequence ID" value="KAJ7347770.1"/>
    <property type="molecule type" value="Genomic_DNA"/>
</dbReference>
<sequence>MAAQISGGSGGSKTGRISLPSCLSPPSTTFALRAPPCHAPPLRPEQHQHLPVLLDPTERATDYICLDIDSAPSSLPSASSRSSGSSHSTTPSTTPTTPIESSSPIPIPRKWPSGAYTVDMANGFLRMEAPELDHLPIATRFQRVFKTDSPYKARTYSDARLRWSWGPQGLRASALDAGKTGGIVECVCGAGPTQEVMDILLHILLHCSSFR</sequence>
<evidence type="ECO:0000256" key="1">
    <source>
        <dbReference type="SAM" id="MobiDB-lite"/>
    </source>
</evidence>
<evidence type="ECO:0000313" key="2">
    <source>
        <dbReference type="EMBL" id="KAJ7347770.1"/>
    </source>
</evidence>
<dbReference type="AlphaFoldDB" id="A0AAD7A2J5"/>
<feature type="region of interest" description="Disordered" evidence="1">
    <location>
        <begin position="75"/>
        <end position="108"/>
    </location>
</feature>
<name>A0AAD7A2J5_9AGAR</name>
<keyword evidence="3" id="KW-1185">Reference proteome</keyword>
<proteinExistence type="predicted"/>
<feature type="region of interest" description="Disordered" evidence="1">
    <location>
        <begin position="1"/>
        <end position="20"/>
    </location>
</feature>